<evidence type="ECO:0000313" key="1">
    <source>
        <dbReference type="Proteomes" id="UP000887579"/>
    </source>
</evidence>
<accession>A0AC34F1K0</accession>
<evidence type="ECO:0000313" key="2">
    <source>
        <dbReference type="WBParaSite" id="ES5_v2.g10857.t1"/>
    </source>
</evidence>
<organism evidence="1 2">
    <name type="scientific">Panagrolaimus sp. ES5</name>
    <dbReference type="NCBI Taxonomy" id="591445"/>
    <lineage>
        <taxon>Eukaryota</taxon>
        <taxon>Metazoa</taxon>
        <taxon>Ecdysozoa</taxon>
        <taxon>Nematoda</taxon>
        <taxon>Chromadorea</taxon>
        <taxon>Rhabditida</taxon>
        <taxon>Tylenchina</taxon>
        <taxon>Panagrolaimomorpha</taxon>
        <taxon>Panagrolaimoidea</taxon>
        <taxon>Panagrolaimidae</taxon>
        <taxon>Panagrolaimus</taxon>
    </lineage>
</organism>
<protein>
    <submittedName>
        <fullName evidence="2">Transmembrane protein</fullName>
    </submittedName>
</protein>
<dbReference type="WBParaSite" id="ES5_v2.g10857.t1">
    <property type="protein sequence ID" value="ES5_v2.g10857.t1"/>
    <property type="gene ID" value="ES5_v2.g10857"/>
</dbReference>
<reference evidence="2" key="1">
    <citation type="submission" date="2022-11" db="UniProtKB">
        <authorList>
            <consortium name="WormBaseParasite"/>
        </authorList>
    </citation>
    <scope>IDENTIFICATION</scope>
</reference>
<sequence>MISFQFISRNVASKFKYVQIRQMNSGGYDIARQQQRNTRRKYAIVGCVTMMFFGSHAVLLWRRRSENRALNKETPPISFAEFERDYLLTGKIKSIVVHPHFQVCDAYTERKDLNPEKVGKTMLQSKTFFGQKFFYKPQVRFIFEEKPEVLEQHILEAQKTLEQPPEIHFEINKFPSYRELAFIAGSTIFGAACIGLMKF</sequence>
<proteinExistence type="predicted"/>
<name>A0AC34F1K0_9BILA</name>
<dbReference type="Proteomes" id="UP000887579">
    <property type="component" value="Unplaced"/>
</dbReference>